<proteinExistence type="predicted"/>
<reference evidence="1 2" key="1">
    <citation type="submission" date="2018-07" db="EMBL/GenBank/DDBJ databases">
        <title>Section-level genome sequencing of Aspergillus section Nigri to investigate inter- and intra-species variation.</title>
        <authorList>
            <consortium name="DOE Joint Genome Institute"/>
            <person name="Vesth T.C."/>
            <person name="Nybo J.L."/>
            <person name="Theobald S."/>
            <person name="Frisvad J.C."/>
            <person name="Larsen T.O."/>
            <person name="Nielsen K.F."/>
            <person name="Hoof J.B."/>
            <person name="Brandl J."/>
            <person name="Salamov A."/>
            <person name="Riley R."/>
            <person name="Gladden J.M."/>
            <person name="Phatale P."/>
            <person name="Nielsen M.T."/>
            <person name="Lyhne E.K."/>
            <person name="Kogle M.E."/>
            <person name="Strasser K."/>
            <person name="McDonnell E."/>
            <person name="Barry K."/>
            <person name="Clum A."/>
            <person name="Chen C."/>
            <person name="Nolan M."/>
            <person name="Sandor L."/>
            <person name="Kuo A."/>
            <person name="Lipzen A."/>
            <person name="Hainaut M."/>
            <person name="Drula E."/>
            <person name="Tsang A."/>
            <person name="Magnuson J.K."/>
            <person name="Henrissat B."/>
            <person name="Wiebenga A."/>
            <person name="Simmons B.A."/>
            <person name="Makela M.R."/>
            <person name="De vries R.P."/>
            <person name="Grigoriev I.V."/>
            <person name="Mortensen U.H."/>
            <person name="Baker S.E."/>
            <person name="Andersen M.R."/>
        </authorList>
    </citation>
    <scope>NUCLEOTIDE SEQUENCE [LARGE SCALE GENOMIC DNA]</scope>
    <source>
        <strain evidence="1 2">ATCC 13496</strain>
    </source>
</reference>
<organism evidence="1 2">
    <name type="scientific">Aspergillus niger ATCC 13496</name>
    <dbReference type="NCBI Taxonomy" id="1353008"/>
    <lineage>
        <taxon>Eukaryota</taxon>
        <taxon>Fungi</taxon>
        <taxon>Dikarya</taxon>
        <taxon>Ascomycota</taxon>
        <taxon>Pezizomycotina</taxon>
        <taxon>Eurotiomycetes</taxon>
        <taxon>Eurotiomycetidae</taxon>
        <taxon>Eurotiales</taxon>
        <taxon>Aspergillaceae</taxon>
        <taxon>Aspergillus</taxon>
        <taxon>Aspergillus subgen. Circumdati</taxon>
    </lineage>
</organism>
<sequence>MALCDDVLRDLPTAEIEWGSTQVLAVCQTTRAEMRVPDLTSQVHPGPVRQTYPEYPALVLATRTTGFRPVQPGQITLVILRR</sequence>
<name>A0A370BPJ8_ASPNG</name>
<protein>
    <submittedName>
        <fullName evidence="1">Uncharacterized protein</fullName>
    </submittedName>
</protein>
<dbReference type="AlphaFoldDB" id="A0A370BPJ8"/>
<dbReference type="Proteomes" id="UP000253845">
    <property type="component" value="Unassembled WGS sequence"/>
</dbReference>
<dbReference type="EMBL" id="KZ851951">
    <property type="protein sequence ID" value="RDH15282.1"/>
    <property type="molecule type" value="Genomic_DNA"/>
</dbReference>
<accession>A0A370BPJ8</accession>
<evidence type="ECO:0000313" key="1">
    <source>
        <dbReference type="EMBL" id="RDH15282.1"/>
    </source>
</evidence>
<dbReference type="VEuPathDB" id="FungiDB:M747DRAFT_299617"/>
<gene>
    <name evidence="1" type="ORF">M747DRAFT_299617</name>
</gene>
<evidence type="ECO:0000313" key="2">
    <source>
        <dbReference type="Proteomes" id="UP000253845"/>
    </source>
</evidence>